<dbReference type="PANTHER" id="PTHR23501">
    <property type="entry name" value="MAJOR FACILITATOR SUPERFAMILY"/>
    <property type="match status" value="1"/>
</dbReference>
<dbReference type="AlphaFoldDB" id="A0A0D2AF08"/>
<feature type="transmembrane region" description="Helical" evidence="7">
    <location>
        <begin position="301"/>
        <end position="318"/>
    </location>
</feature>
<feature type="transmembrane region" description="Helical" evidence="7">
    <location>
        <begin position="195"/>
        <end position="216"/>
    </location>
</feature>
<dbReference type="InterPro" id="IPR053791">
    <property type="entry name" value="MFS_Tri12-like"/>
</dbReference>
<feature type="transmembrane region" description="Helical" evidence="7">
    <location>
        <begin position="137"/>
        <end position="155"/>
    </location>
</feature>
<dbReference type="OMA" id="PNINWVA"/>
<evidence type="ECO:0000313" key="10">
    <source>
        <dbReference type="Proteomes" id="UP000054302"/>
    </source>
</evidence>
<organism evidence="9 10">
    <name type="scientific">Exophiala mesophila</name>
    <name type="common">Black yeast-like fungus</name>
    <dbReference type="NCBI Taxonomy" id="212818"/>
    <lineage>
        <taxon>Eukaryota</taxon>
        <taxon>Fungi</taxon>
        <taxon>Dikarya</taxon>
        <taxon>Ascomycota</taxon>
        <taxon>Pezizomycotina</taxon>
        <taxon>Eurotiomycetes</taxon>
        <taxon>Chaetothyriomycetidae</taxon>
        <taxon>Chaetothyriales</taxon>
        <taxon>Herpotrichiellaceae</taxon>
        <taxon>Exophiala</taxon>
    </lineage>
</organism>
<sequence length="610" mass="65245">MAHRDEASPKASTTMGPAISAKESHSQHIDDADVVKTAHLDGTVDLVDRRAMGGALEEMPKGYFLSIHFIGTVMACCLGSICAYLGWVLPANTLLLINEAIGPSPNINWVATAWTLGSGVGFLLFGRLSDIFGRKWLTLGTNVLSLIGCIVGATANSVEALIGANVCNGIAAAGQLSFSIILGELVPNKYRGPTVVLVFLSSLPFAVFGPAIARLFILNTAAGWRWSYYLGIIFAGITVILFMFLYHPPKYTQLHVHGKSQWQQFRELDFGGLFLFLAGIVLFLIGLSWGGQAYPWSDAKVISTIVVGAVTLIAFGFYEQYVVKGKGIMPPRIFKNIGFIALVFCAVIGSMVYYSMTILWPTILGTVFTTDIMKIGWQSSVVGGGVLLGQTMGGLGISYLPKVKWQTIIASVCSCAFVASLASIHADGHAQIIVLGIFATVSIGYVENITFPGVTLLFEAQDIGLAVGVLGSIRAMGGAVAQALYVSILTTRVSENLPAYVGPAAIDAGLPESSLPALFAALSVGDFSTVVGITPEIIAVAASEMRRAYIDSFKIVFYATIPFGVLLIVFAFFVPNMDNFLHKKVARKLQHRNQDDHVVSNEKSVGEHAV</sequence>
<feature type="transmembrane region" description="Helical" evidence="7">
    <location>
        <begin position="228"/>
        <end position="247"/>
    </location>
</feature>
<reference evidence="9 10" key="1">
    <citation type="submission" date="2015-01" db="EMBL/GenBank/DDBJ databases">
        <title>The Genome Sequence of Exophiala mesophila CBS40295.</title>
        <authorList>
            <consortium name="The Broad Institute Genomics Platform"/>
            <person name="Cuomo C."/>
            <person name="de Hoog S."/>
            <person name="Gorbushina A."/>
            <person name="Stielow B."/>
            <person name="Teixiera M."/>
            <person name="Abouelleil A."/>
            <person name="Chapman S.B."/>
            <person name="Priest M."/>
            <person name="Young S.K."/>
            <person name="Wortman J."/>
            <person name="Nusbaum C."/>
            <person name="Birren B."/>
        </authorList>
    </citation>
    <scope>NUCLEOTIDE SEQUENCE [LARGE SCALE GENOMIC DNA]</scope>
    <source>
        <strain evidence="9 10">CBS 40295</strain>
    </source>
</reference>
<dbReference type="SUPFAM" id="SSF103473">
    <property type="entry name" value="MFS general substrate transporter"/>
    <property type="match status" value="1"/>
</dbReference>
<feature type="transmembrane region" description="Helical" evidence="7">
    <location>
        <begin position="375"/>
        <end position="400"/>
    </location>
</feature>
<feature type="transmembrane region" description="Helical" evidence="7">
    <location>
        <begin position="62"/>
        <end position="87"/>
    </location>
</feature>
<feature type="transmembrane region" description="Helical" evidence="7">
    <location>
        <begin position="463"/>
        <end position="488"/>
    </location>
</feature>
<dbReference type="InterPro" id="IPR036259">
    <property type="entry name" value="MFS_trans_sf"/>
</dbReference>
<dbReference type="VEuPathDB" id="FungiDB:PV10_01238"/>
<evidence type="ECO:0000256" key="6">
    <source>
        <dbReference type="SAM" id="MobiDB-lite"/>
    </source>
</evidence>
<dbReference type="GO" id="GO:0022857">
    <property type="term" value="F:transmembrane transporter activity"/>
    <property type="evidence" value="ECO:0007669"/>
    <property type="project" value="InterPro"/>
</dbReference>
<evidence type="ECO:0000256" key="1">
    <source>
        <dbReference type="ARBA" id="ARBA00004141"/>
    </source>
</evidence>
<keyword evidence="3 7" id="KW-0812">Transmembrane</keyword>
<keyword evidence="2" id="KW-0813">Transport</keyword>
<dbReference type="EMBL" id="KN847520">
    <property type="protein sequence ID" value="KIV97488.1"/>
    <property type="molecule type" value="Genomic_DNA"/>
</dbReference>
<dbReference type="PROSITE" id="PS50850">
    <property type="entry name" value="MFS"/>
    <property type="match status" value="1"/>
</dbReference>
<feature type="transmembrane region" description="Helical" evidence="7">
    <location>
        <begin position="161"/>
        <end position="183"/>
    </location>
</feature>
<keyword evidence="5 7" id="KW-0472">Membrane</keyword>
<dbReference type="Pfam" id="PF06609">
    <property type="entry name" value="TRI12"/>
    <property type="match status" value="1"/>
</dbReference>
<feature type="domain" description="Major facilitator superfamily (MFS) profile" evidence="8">
    <location>
        <begin position="72"/>
        <end position="579"/>
    </location>
</feature>
<dbReference type="Gene3D" id="1.20.1250.20">
    <property type="entry name" value="MFS general substrate transporter like domains"/>
    <property type="match status" value="1"/>
</dbReference>
<feature type="transmembrane region" description="Helical" evidence="7">
    <location>
        <begin position="107"/>
        <end position="125"/>
    </location>
</feature>
<dbReference type="CDD" id="cd06179">
    <property type="entry name" value="MFS_TRI12_like"/>
    <property type="match status" value="1"/>
</dbReference>
<feature type="region of interest" description="Disordered" evidence="6">
    <location>
        <begin position="1"/>
        <end position="27"/>
    </location>
</feature>
<feature type="transmembrane region" description="Helical" evidence="7">
    <location>
        <begin position="268"/>
        <end position="289"/>
    </location>
</feature>
<gene>
    <name evidence="9" type="ORF">PV10_01238</name>
</gene>
<dbReference type="OrthoDB" id="4139357at2759"/>
<dbReference type="GO" id="GO:0005886">
    <property type="term" value="C:plasma membrane"/>
    <property type="evidence" value="ECO:0007669"/>
    <property type="project" value="TreeGrafter"/>
</dbReference>
<evidence type="ECO:0000259" key="8">
    <source>
        <dbReference type="PROSITE" id="PS50850"/>
    </source>
</evidence>
<keyword evidence="10" id="KW-1185">Reference proteome</keyword>
<dbReference type="HOGENOM" id="CLU_000960_25_2_1"/>
<proteinExistence type="predicted"/>
<comment type="subcellular location">
    <subcellularLocation>
        <location evidence="1">Membrane</location>
        <topology evidence="1">Multi-pass membrane protein</topology>
    </subcellularLocation>
</comment>
<name>A0A0D2AF08_EXOME</name>
<dbReference type="PANTHER" id="PTHR23501:SF109">
    <property type="entry name" value="MAJOR FACILITATOR SUPERFAMILY (MFS) PROFILE DOMAIN-CONTAINING PROTEIN-RELATED"/>
    <property type="match status" value="1"/>
</dbReference>
<protein>
    <recommendedName>
        <fullName evidence="8">Major facilitator superfamily (MFS) profile domain-containing protein</fullName>
    </recommendedName>
</protein>
<dbReference type="Proteomes" id="UP000054302">
    <property type="component" value="Unassembled WGS sequence"/>
</dbReference>
<dbReference type="RefSeq" id="XP_016229062.1">
    <property type="nucleotide sequence ID" value="XM_016365413.1"/>
</dbReference>
<feature type="transmembrane region" description="Helical" evidence="7">
    <location>
        <begin position="555"/>
        <end position="574"/>
    </location>
</feature>
<evidence type="ECO:0000313" key="9">
    <source>
        <dbReference type="EMBL" id="KIV97488.1"/>
    </source>
</evidence>
<evidence type="ECO:0000256" key="4">
    <source>
        <dbReference type="ARBA" id="ARBA00022989"/>
    </source>
</evidence>
<accession>A0A0D2AF08</accession>
<feature type="transmembrane region" description="Helical" evidence="7">
    <location>
        <begin position="432"/>
        <end position="451"/>
    </location>
</feature>
<dbReference type="GeneID" id="27319083"/>
<evidence type="ECO:0000256" key="5">
    <source>
        <dbReference type="ARBA" id="ARBA00023136"/>
    </source>
</evidence>
<keyword evidence="4 7" id="KW-1133">Transmembrane helix</keyword>
<dbReference type="InterPro" id="IPR010573">
    <property type="entry name" value="MFS_Str1/Tri12-like"/>
</dbReference>
<dbReference type="InterPro" id="IPR020846">
    <property type="entry name" value="MFS_dom"/>
</dbReference>
<evidence type="ECO:0000256" key="3">
    <source>
        <dbReference type="ARBA" id="ARBA00022692"/>
    </source>
</evidence>
<evidence type="ECO:0000256" key="7">
    <source>
        <dbReference type="SAM" id="Phobius"/>
    </source>
</evidence>
<evidence type="ECO:0000256" key="2">
    <source>
        <dbReference type="ARBA" id="ARBA00022448"/>
    </source>
</evidence>
<feature type="transmembrane region" description="Helical" evidence="7">
    <location>
        <begin position="339"/>
        <end position="363"/>
    </location>
</feature>